<sequence length="112" mass="12346">MQFLGISYKAPLAVFMLPLVACAAKNPTIFECSTNPYCVVKDISVSPMKYTFSPASSVGSGLWACYGIDINPPHSANACCDHPTRYDGHHHYTITSDEFFDTFKCTEVPGHY</sequence>
<proteinExistence type="predicted"/>
<comment type="caution">
    <text evidence="2">The sequence shown here is derived from an EMBL/GenBank/DDBJ whole genome shotgun (WGS) entry which is preliminary data.</text>
</comment>
<keyword evidence="1" id="KW-0732">Signal</keyword>
<evidence type="ECO:0000313" key="3">
    <source>
        <dbReference type="Proteomes" id="UP000325313"/>
    </source>
</evidence>
<feature type="chain" id="PRO_5022813069" evidence="1">
    <location>
        <begin position="25"/>
        <end position="112"/>
    </location>
</feature>
<evidence type="ECO:0000256" key="1">
    <source>
        <dbReference type="SAM" id="SignalP"/>
    </source>
</evidence>
<organism evidence="2 3">
    <name type="scientific">Puccinia graminis f. sp. tritici</name>
    <dbReference type="NCBI Taxonomy" id="56615"/>
    <lineage>
        <taxon>Eukaryota</taxon>
        <taxon>Fungi</taxon>
        <taxon>Dikarya</taxon>
        <taxon>Basidiomycota</taxon>
        <taxon>Pucciniomycotina</taxon>
        <taxon>Pucciniomycetes</taxon>
        <taxon>Pucciniales</taxon>
        <taxon>Pucciniaceae</taxon>
        <taxon>Puccinia</taxon>
    </lineage>
</organism>
<dbReference type="EMBL" id="VDEP01000447">
    <property type="protein sequence ID" value="KAA1078783.1"/>
    <property type="molecule type" value="Genomic_DNA"/>
</dbReference>
<evidence type="ECO:0000313" key="2">
    <source>
        <dbReference type="EMBL" id="KAA1078783.1"/>
    </source>
</evidence>
<reference evidence="2 3" key="1">
    <citation type="submission" date="2019-05" db="EMBL/GenBank/DDBJ databases">
        <title>Emergence of the Ug99 lineage of the wheat stem rust pathogen through somatic hybridization.</title>
        <authorList>
            <person name="Li F."/>
            <person name="Upadhyaya N.M."/>
            <person name="Sperschneider J."/>
            <person name="Matny O."/>
            <person name="Nguyen-Phuc H."/>
            <person name="Mago R."/>
            <person name="Raley C."/>
            <person name="Miller M.E."/>
            <person name="Silverstein K.A.T."/>
            <person name="Henningsen E."/>
            <person name="Hirsch C.D."/>
            <person name="Visser B."/>
            <person name="Pretorius Z.A."/>
            <person name="Steffenson B.J."/>
            <person name="Schwessinger B."/>
            <person name="Dodds P.N."/>
            <person name="Figueroa M."/>
        </authorList>
    </citation>
    <scope>NUCLEOTIDE SEQUENCE [LARGE SCALE GENOMIC DNA]</scope>
    <source>
        <strain evidence="2 3">Ug99</strain>
    </source>
</reference>
<accession>A0A5B0MQT9</accession>
<name>A0A5B0MQT9_PUCGR</name>
<feature type="signal peptide" evidence="1">
    <location>
        <begin position="1"/>
        <end position="24"/>
    </location>
</feature>
<dbReference type="Proteomes" id="UP000325313">
    <property type="component" value="Unassembled WGS sequence"/>
</dbReference>
<protein>
    <submittedName>
        <fullName evidence="2">Uncharacterized protein</fullName>
    </submittedName>
</protein>
<gene>
    <name evidence="2" type="ORF">PGTUg99_015284</name>
</gene>
<dbReference type="AlphaFoldDB" id="A0A5B0MQT9"/>